<dbReference type="RefSeq" id="WP_188877646.1">
    <property type="nucleotide sequence ID" value="NZ_BMOQ01000003.1"/>
</dbReference>
<keyword evidence="1" id="KW-0863">Zinc-finger</keyword>
<keyword evidence="1" id="KW-0862">Zinc</keyword>
<accession>A0A830G956</accession>
<dbReference type="GO" id="GO:0008270">
    <property type="term" value="F:zinc ion binding"/>
    <property type="evidence" value="ECO:0007669"/>
    <property type="project" value="UniProtKB-KW"/>
</dbReference>
<dbReference type="PROSITE" id="PS50966">
    <property type="entry name" value="ZF_SWIM"/>
    <property type="match status" value="1"/>
</dbReference>
<comment type="caution">
    <text evidence="3">The sequence shown here is derived from an EMBL/GenBank/DDBJ whole genome shotgun (WGS) entry which is preliminary data.</text>
</comment>
<sequence>MTADARGGGDDDWRDALEAAGELTPGIVERVLDAHGDRGRRAIDAVGEGRVKQYVDFTVVVGHEDEYIVEDGGCTCRDSQYNLDPDDPDQRCWHVLAAEIAERVGAVDHHDMYYSEVREFL</sequence>
<evidence type="ECO:0000313" key="4">
    <source>
        <dbReference type="Proteomes" id="UP000608850"/>
    </source>
</evidence>
<dbReference type="EMBL" id="BMOQ01000003">
    <property type="protein sequence ID" value="GGN12855.1"/>
    <property type="molecule type" value="Genomic_DNA"/>
</dbReference>
<gene>
    <name evidence="3" type="ORF">GCM10009021_11260</name>
</gene>
<reference evidence="3 4" key="1">
    <citation type="journal article" date="2019" name="Int. J. Syst. Evol. Microbiol.">
        <title>The Global Catalogue of Microorganisms (GCM) 10K type strain sequencing project: providing services to taxonomists for standard genome sequencing and annotation.</title>
        <authorList>
            <consortium name="The Broad Institute Genomics Platform"/>
            <consortium name="The Broad Institute Genome Sequencing Center for Infectious Disease"/>
            <person name="Wu L."/>
            <person name="Ma J."/>
        </authorList>
    </citation>
    <scope>NUCLEOTIDE SEQUENCE [LARGE SCALE GENOMIC DNA]</scope>
    <source>
        <strain evidence="3 4">JCM 16331</strain>
    </source>
</reference>
<feature type="domain" description="SWIM-type" evidence="2">
    <location>
        <begin position="57"/>
        <end position="103"/>
    </location>
</feature>
<evidence type="ECO:0000313" key="3">
    <source>
        <dbReference type="EMBL" id="GGN12855.1"/>
    </source>
</evidence>
<name>A0A830G956_9EURY</name>
<proteinExistence type="predicted"/>
<dbReference type="OrthoDB" id="31559at2157"/>
<keyword evidence="1" id="KW-0479">Metal-binding</keyword>
<dbReference type="Proteomes" id="UP000608850">
    <property type="component" value="Unassembled WGS sequence"/>
</dbReference>
<keyword evidence="4" id="KW-1185">Reference proteome</keyword>
<organism evidence="3 4">
    <name type="scientific">Halarchaeum nitratireducens</name>
    <dbReference type="NCBI Taxonomy" id="489913"/>
    <lineage>
        <taxon>Archaea</taxon>
        <taxon>Methanobacteriati</taxon>
        <taxon>Methanobacteriota</taxon>
        <taxon>Stenosarchaea group</taxon>
        <taxon>Halobacteria</taxon>
        <taxon>Halobacteriales</taxon>
        <taxon>Halobacteriaceae</taxon>
    </lineage>
</organism>
<evidence type="ECO:0000259" key="2">
    <source>
        <dbReference type="PROSITE" id="PS50966"/>
    </source>
</evidence>
<dbReference type="AlphaFoldDB" id="A0A830G956"/>
<dbReference type="InterPro" id="IPR007527">
    <property type="entry name" value="Znf_SWIM"/>
</dbReference>
<protein>
    <recommendedName>
        <fullName evidence="2">SWIM-type domain-containing protein</fullName>
    </recommendedName>
</protein>
<evidence type="ECO:0000256" key="1">
    <source>
        <dbReference type="PROSITE-ProRule" id="PRU00325"/>
    </source>
</evidence>